<evidence type="ECO:0000313" key="4">
    <source>
        <dbReference type="Proteomes" id="UP001487740"/>
    </source>
</evidence>
<proteinExistence type="predicted"/>
<comment type="caution">
    <text evidence="3">The sequence shown here is derived from an EMBL/GenBank/DDBJ whole genome shotgun (WGS) entry which is preliminary data.</text>
</comment>
<reference evidence="3 4" key="1">
    <citation type="submission" date="2023-03" db="EMBL/GenBank/DDBJ databases">
        <title>High-quality genome of Scylla paramamosain provides insights in environmental adaptation.</title>
        <authorList>
            <person name="Zhang L."/>
        </authorList>
    </citation>
    <scope>NUCLEOTIDE SEQUENCE [LARGE SCALE GENOMIC DNA]</scope>
    <source>
        <strain evidence="3">LZ_2023a</strain>
        <tissue evidence="3">Muscle</tissue>
    </source>
</reference>
<dbReference type="Pfam" id="PF07686">
    <property type="entry name" value="V-set"/>
    <property type="match status" value="1"/>
</dbReference>
<dbReference type="SMART" id="SM00409">
    <property type="entry name" value="IG"/>
    <property type="match status" value="1"/>
</dbReference>
<protein>
    <recommendedName>
        <fullName evidence="2">Ig-like domain-containing protein</fullName>
    </recommendedName>
</protein>
<gene>
    <name evidence="3" type="ORF">O3P69_006518</name>
</gene>
<dbReference type="InterPro" id="IPR007110">
    <property type="entry name" value="Ig-like_dom"/>
</dbReference>
<dbReference type="EMBL" id="JARAKH010000019">
    <property type="protein sequence ID" value="KAK8394372.1"/>
    <property type="molecule type" value="Genomic_DNA"/>
</dbReference>
<evidence type="ECO:0000256" key="1">
    <source>
        <dbReference type="SAM" id="MobiDB-lite"/>
    </source>
</evidence>
<dbReference type="SUPFAM" id="SSF48726">
    <property type="entry name" value="Immunoglobulin"/>
    <property type="match status" value="1"/>
</dbReference>
<dbReference type="InterPro" id="IPR003599">
    <property type="entry name" value="Ig_sub"/>
</dbReference>
<dbReference type="InterPro" id="IPR013106">
    <property type="entry name" value="Ig_V-set"/>
</dbReference>
<dbReference type="PANTHER" id="PTHR23278">
    <property type="entry name" value="SIDESTEP PROTEIN"/>
    <property type="match status" value="1"/>
</dbReference>
<organism evidence="3 4">
    <name type="scientific">Scylla paramamosain</name>
    <name type="common">Mud crab</name>
    <dbReference type="NCBI Taxonomy" id="85552"/>
    <lineage>
        <taxon>Eukaryota</taxon>
        <taxon>Metazoa</taxon>
        <taxon>Ecdysozoa</taxon>
        <taxon>Arthropoda</taxon>
        <taxon>Crustacea</taxon>
        <taxon>Multicrustacea</taxon>
        <taxon>Malacostraca</taxon>
        <taxon>Eumalacostraca</taxon>
        <taxon>Eucarida</taxon>
        <taxon>Decapoda</taxon>
        <taxon>Pleocyemata</taxon>
        <taxon>Brachyura</taxon>
        <taxon>Eubrachyura</taxon>
        <taxon>Portunoidea</taxon>
        <taxon>Portunidae</taxon>
        <taxon>Portuninae</taxon>
        <taxon>Scylla</taxon>
    </lineage>
</organism>
<accession>A0AAW0U6G4</accession>
<keyword evidence="4" id="KW-1185">Reference proteome</keyword>
<sequence>MHFSFPPFCSSFTPSQPSFTPSQAPSAAVFIHHQPRTLLLSCLFALHSLSPPSRVTRSSGDHMRPQRDQSGSTRVTSLEKASTHSTSVVASLDTGHTQTTGALRRRNTSSLDTLINHRALCAEGSQLATYPAEAVQPACHLPSQPVVSRSGSTITREWEPNSRVVDGKQGQTVLQSACSARYVLVNDLLCVGNLCCGSRDRHDPLIVARECCGVLCRPAAAAAAMEGHALSLTLLLLLASPPSAHFLEIKKITAVEGGEAALPCDFEHPPNDTVFLILWFNGNLTTPIYNYDLRPGTGGNHWVDETVLGTRATLDVSASPARLLLRDVHARDSGYYRCRVDFRYQPTKTTRVSLYVIELAQEVEHGRLKIKASLENALQSKTSTPIRTTAAGHKYKTPSCTLLMSLSLYLPCTSRGYSILPLNNLQDYIDKISDATHSVTSASHSCHTHYPISDTPLLPHIHSRYLTVTSASRLLLPHMPSSHTLLPHTSATP</sequence>
<dbReference type="Proteomes" id="UP001487740">
    <property type="component" value="Unassembled WGS sequence"/>
</dbReference>
<evidence type="ECO:0000259" key="2">
    <source>
        <dbReference type="PROSITE" id="PS50835"/>
    </source>
</evidence>
<dbReference type="PANTHER" id="PTHR23278:SF19">
    <property type="entry name" value="OBSCURIN"/>
    <property type="match status" value="1"/>
</dbReference>
<dbReference type="AlphaFoldDB" id="A0AAW0U6G4"/>
<evidence type="ECO:0000313" key="3">
    <source>
        <dbReference type="EMBL" id="KAK8394372.1"/>
    </source>
</evidence>
<name>A0AAW0U6G4_SCYPA</name>
<feature type="domain" description="Ig-like" evidence="2">
    <location>
        <begin position="242"/>
        <end position="353"/>
    </location>
</feature>
<dbReference type="PROSITE" id="PS50835">
    <property type="entry name" value="IG_LIKE"/>
    <property type="match status" value="1"/>
</dbReference>
<dbReference type="Gene3D" id="2.60.40.10">
    <property type="entry name" value="Immunoglobulins"/>
    <property type="match status" value="1"/>
</dbReference>
<dbReference type="InterPro" id="IPR036179">
    <property type="entry name" value="Ig-like_dom_sf"/>
</dbReference>
<feature type="region of interest" description="Disordered" evidence="1">
    <location>
        <begin position="52"/>
        <end position="105"/>
    </location>
</feature>
<feature type="compositionally biased region" description="Polar residues" evidence="1">
    <location>
        <begin position="68"/>
        <end position="101"/>
    </location>
</feature>
<dbReference type="InterPro" id="IPR013783">
    <property type="entry name" value="Ig-like_fold"/>
</dbReference>